<name>A0A2M9WNG3_9LACO</name>
<accession>A0A2M9WNG3</accession>
<dbReference type="InterPro" id="IPR056937">
    <property type="entry name" value="YqbQ/XkdQ"/>
</dbReference>
<feature type="coiled-coil region" evidence="1">
    <location>
        <begin position="266"/>
        <end position="296"/>
    </location>
</feature>
<dbReference type="Pfam" id="PF24032">
    <property type="entry name" value="YQBQ"/>
    <property type="match status" value="1"/>
</dbReference>
<feature type="domain" description="YqbQ/XkdQ" evidence="3">
    <location>
        <begin position="36"/>
        <end position="343"/>
    </location>
</feature>
<feature type="compositionally biased region" description="Polar residues" evidence="2">
    <location>
        <begin position="241"/>
        <end position="251"/>
    </location>
</feature>
<feature type="region of interest" description="Disordered" evidence="2">
    <location>
        <begin position="224"/>
        <end position="251"/>
    </location>
</feature>
<dbReference type="Proteomes" id="UP000231914">
    <property type="component" value="Unassembled WGS sequence"/>
</dbReference>
<evidence type="ECO:0000256" key="2">
    <source>
        <dbReference type="SAM" id="MobiDB-lite"/>
    </source>
</evidence>
<evidence type="ECO:0000256" key="1">
    <source>
        <dbReference type="SAM" id="Coils"/>
    </source>
</evidence>
<sequence length="355" mass="40478">MTDIIKLTLKRRSTHFTHSKSRASYDISDLVIDDSIKWTIDTNFSASQFDFKLVFDEKPIIPYTGDIISFSYKKKRIFYGYVFKYGFDKNHDITVKCYGPSRYLKNEDSIVFKAGTLSERFKDVCKRAGIKAKVVAGSSHKCKAEVDDGKTYFDMIKSAMSATTKNTHKHYLVFDNYDTVELRKFPYKKLDIVVGDKSGLTDYDYSVDIDNTYNVVKVVKKDSKKSKKTSKTQTSADDPKTTTISSKTVTMPSSKQWGKLQKVVNAKKKANDAQMIQQAKNELKNRNMANKQLKITCIGRTDLVPGNYVTVSIKDYKKKFKDCPILKAVHNFGQDYTCELTMKVGQSWQVNGSMS</sequence>
<dbReference type="EMBL" id="MKXG01000094">
    <property type="protein sequence ID" value="PJZ16933.1"/>
    <property type="molecule type" value="Genomic_DNA"/>
</dbReference>
<organism evidence="4 5">
    <name type="scientific">Lactobacillus crispatus</name>
    <dbReference type="NCBI Taxonomy" id="47770"/>
    <lineage>
        <taxon>Bacteria</taxon>
        <taxon>Bacillati</taxon>
        <taxon>Bacillota</taxon>
        <taxon>Bacilli</taxon>
        <taxon>Lactobacillales</taxon>
        <taxon>Lactobacillaceae</taxon>
        <taxon>Lactobacillus</taxon>
    </lineage>
</organism>
<protein>
    <recommendedName>
        <fullName evidence="3">YqbQ/XkdQ domain-containing protein</fullName>
    </recommendedName>
</protein>
<reference evidence="4 5" key="1">
    <citation type="submission" date="2016-10" db="EMBL/GenBank/DDBJ databases">
        <title>WGS of isloates from the oral cavity of healthy individuals.</title>
        <authorList>
            <person name="Sharma S."/>
            <person name="Pal V.K."/>
            <person name="Patil P.B."/>
            <person name="Korpole S."/>
            <person name="Grover V."/>
        </authorList>
    </citation>
    <scope>NUCLEOTIDE SEQUENCE [LARGE SCALE GENOMIC DNA]</scope>
    <source>
        <strain evidence="4 5">DISK12</strain>
    </source>
</reference>
<proteinExistence type="predicted"/>
<evidence type="ECO:0000313" key="5">
    <source>
        <dbReference type="Proteomes" id="UP000231914"/>
    </source>
</evidence>
<evidence type="ECO:0000313" key="4">
    <source>
        <dbReference type="EMBL" id="PJZ16933.1"/>
    </source>
</evidence>
<dbReference type="RefSeq" id="WP_100732772.1">
    <property type="nucleotide sequence ID" value="NZ_MKXG01000094.1"/>
</dbReference>
<dbReference type="AlphaFoldDB" id="A0A2M9WNG3"/>
<keyword evidence="1" id="KW-0175">Coiled coil</keyword>
<dbReference type="SUPFAM" id="SSF69279">
    <property type="entry name" value="Phage tail proteins"/>
    <property type="match status" value="1"/>
</dbReference>
<evidence type="ECO:0000259" key="3">
    <source>
        <dbReference type="Pfam" id="PF24032"/>
    </source>
</evidence>
<gene>
    <name evidence="4" type="ORF">BHU41_08165</name>
</gene>
<comment type="caution">
    <text evidence="4">The sequence shown here is derived from an EMBL/GenBank/DDBJ whole genome shotgun (WGS) entry which is preliminary data.</text>
</comment>